<dbReference type="GO" id="GO:0007076">
    <property type="term" value="P:mitotic chromosome condensation"/>
    <property type="evidence" value="ECO:0007669"/>
    <property type="project" value="TreeGrafter"/>
</dbReference>
<dbReference type="SMART" id="SM00968">
    <property type="entry name" value="SMC_hinge"/>
    <property type="match status" value="1"/>
</dbReference>
<dbReference type="InterPro" id="IPR036277">
    <property type="entry name" value="SMC_hinge_sf"/>
</dbReference>
<dbReference type="InterPro" id="IPR010935">
    <property type="entry name" value="SMC_hinge"/>
</dbReference>
<keyword evidence="3" id="KW-0539">Nucleus</keyword>
<evidence type="ECO:0000313" key="7">
    <source>
        <dbReference type="Proteomes" id="UP001165289"/>
    </source>
</evidence>
<dbReference type="GO" id="GO:0005524">
    <property type="term" value="F:ATP binding"/>
    <property type="evidence" value="ECO:0007669"/>
    <property type="project" value="UniProtKB-KW"/>
</dbReference>
<protein>
    <recommendedName>
        <fullName evidence="5">SMC hinge domain-containing protein</fullName>
    </recommendedName>
</protein>
<dbReference type="PANTHER" id="PTHR18937:SF172">
    <property type="entry name" value="STRUCTURAL MAINTENANCE OF CHROMOSOMES PROTEIN"/>
    <property type="match status" value="1"/>
</dbReference>
<sequence length="312" mass="35208">MIAAESSIDQKYDVAISTACPSLENILLDTGDTSVQCINFLKEHDLGRATFSVLERMERNRAQAMKPFHGPENVPRLFDLLHIQNDAYIPALYFVTQDTLVANNLEEATRIGMGIGTEGKRYRVVTLSGDVVDKSGTMSGGGKQVSRGRMSANIQQEFSPVQIESLEKDTAKLKHELEEYQKRKRVAESKLSLLQTEVQENESRLQKASLDIDFCSAQCEVYKTQLNELMSNRVTVDPKEVERLEKRYKECQDVYNQIHTKFSKSEAEVEKLDERINAVGADKVQAQQKKINSVKKELDDLKSNISKANVSL</sequence>
<dbReference type="AlphaFoldDB" id="A0AAV7K6P9"/>
<feature type="coiled-coil region" evidence="4">
    <location>
        <begin position="163"/>
        <end position="211"/>
    </location>
</feature>
<keyword evidence="1" id="KW-0547">Nucleotide-binding</keyword>
<dbReference type="Pfam" id="PF06470">
    <property type="entry name" value="SMC_hinge"/>
    <property type="match status" value="1"/>
</dbReference>
<evidence type="ECO:0000256" key="4">
    <source>
        <dbReference type="SAM" id="Coils"/>
    </source>
</evidence>
<evidence type="ECO:0000256" key="1">
    <source>
        <dbReference type="ARBA" id="ARBA00022741"/>
    </source>
</evidence>
<feature type="domain" description="SMC hinge" evidence="5">
    <location>
        <begin position="6"/>
        <end position="112"/>
    </location>
</feature>
<evidence type="ECO:0000259" key="5">
    <source>
        <dbReference type="SMART" id="SM00968"/>
    </source>
</evidence>
<dbReference type="SUPFAM" id="SSF57997">
    <property type="entry name" value="Tropomyosin"/>
    <property type="match status" value="1"/>
</dbReference>
<accession>A0AAV7K6P9</accession>
<dbReference type="EMBL" id="JAKMXF010000144">
    <property type="protein sequence ID" value="KAI6656570.1"/>
    <property type="molecule type" value="Genomic_DNA"/>
</dbReference>
<evidence type="ECO:0000256" key="2">
    <source>
        <dbReference type="ARBA" id="ARBA00022840"/>
    </source>
</evidence>
<dbReference type="SUPFAM" id="SSF75553">
    <property type="entry name" value="Smc hinge domain"/>
    <property type="match status" value="1"/>
</dbReference>
<organism evidence="6 7">
    <name type="scientific">Oopsacas minuta</name>
    <dbReference type="NCBI Taxonomy" id="111878"/>
    <lineage>
        <taxon>Eukaryota</taxon>
        <taxon>Metazoa</taxon>
        <taxon>Porifera</taxon>
        <taxon>Hexactinellida</taxon>
        <taxon>Hexasterophora</taxon>
        <taxon>Lyssacinosida</taxon>
        <taxon>Leucopsacidae</taxon>
        <taxon>Oopsacas</taxon>
    </lineage>
</organism>
<evidence type="ECO:0000313" key="6">
    <source>
        <dbReference type="EMBL" id="KAI6656570.1"/>
    </source>
</evidence>
<dbReference type="Gene3D" id="3.30.70.1620">
    <property type="match status" value="1"/>
</dbReference>
<proteinExistence type="predicted"/>
<comment type="caution">
    <text evidence="6">The sequence shown here is derived from an EMBL/GenBank/DDBJ whole genome shotgun (WGS) entry which is preliminary data.</text>
</comment>
<dbReference type="Gene3D" id="1.10.287.1490">
    <property type="match status" value="1"/>
</dbReference>
<dbReference type="Proteomes" id="UP001165289">
    <property type="component" value="Unassembled WGS sequence"/>
</dbReference>
<dbReference type="Gene3D" id="1.20.1060.20">
    <property type="match status" value="1"/>
</dbReference>
<dbReference type="PANTHER" id="PTHR18937">
    <property type="entry name" value="STRUCTURAL MAINTENANCE OF CHROMOSOMES SMC FAMILY MEMBER"/>
    <property type="match status" value="1"/>
</dbReference>
<keyword evidence="4" id="KW-0175">Coiled coil</keyword>
<gene>
    <name evidence="6" type="ORF">LOD99_1365</name>
</gene>
<keyword evidence="2" id="KW-0067">ATP-binding</keyword>
<evidence type="ECO:0000256" key="3">
    <source>
        <dbReference type="ARBA" id="ARBA00023242"/>
    </source>
</evidence>
<dbReference type="GO" id="GO:0000796">
    <property type="term" value="C:condensin complex"/>
    <property type="evidence" value="ECO:0007669"/>
    <property type="project" value="TreeGrafter"/>
</dbReference>
<keyword evidence="7" id="KW-1185">Reference proteome</keyword>
<name>A0AAV7K6P9_9METZ</name>
<reference evidence="6 7" key="1">
    <citation type="journal article" date="2023" name="BMC Biol.">
        <title>The compact genome of the sponge Oopsacas minuta (Hexactinellida) is lacking key metazoan core genes.</title>
        <authorList>
            <person name="Santini S."/>
            <person name="Schenkelaars Q."/>
            <person name="Jourda C."/>
            <person name="Duchesne M."/>
            <person name="Belahbib H."/>
            <person name="Rocher C."/>
            <person name="Selva M."/>
            <person name="Riesgo A."/>
            <person name="Vervoort M."/>
            <person name="Leys S.P."/>
            <person name="Kodjabachian L."/>
            <person name="Le Bivic A."/>
            <person name="Borchiellini C."/>
            <person name="Claverie J.M."/>
            <person name="Renard E."/>
        </authorList>
    </citation>
    <scope>NUCLEOTIDE SEQUENCE [LARGE SCALE GENOMIC DNA]</scope>
    <source>
        <strain evidence="6">SPO-2</strain>
    </source>
</reference>
<feature type="coiled-coil region" evidence="4">
    <location>
        <begin position="241"/>
        <end position="311"/>
    </location>
</feature>